<dbReference type="Pfam" id="PF22893">
    <property type="entry name" value="ULD_2"/>
    <property type="match status" value="1"/>
</dbReference>
<name>A0A1L7XCE6_9HELO</name>
<sequence length="526" mass="60004">MSVGITFGSIGDIIAVGQIALSLAKALSDSRGSAKEYQGLVKELETFDQALLQVVALWQNYDTSPEIDSFSTIIKDTIGDWREILFDFRTKIEKKYGRRLGLGEPERRGAVKWLRDAPKKVSWLTEREDIVELRTKLQGASGTITMLAIAAMEYVRCAPNKFMFMKEEAYSLGRKSNRLTNSQHEGRVKIVHSLLERAVTMAEEQVSQLKIMDSKLEAQNKTSELILSTVKSGITSLTQIRYVMIDMRRLLGLLQTHITIQEVTPRGIGVTWQQAPVTFEDALGNVIPIPLEWVDSWEMLDTILCKRFEKRPGRKKVLRGEYALEEIVTGKELDRKREWNLCFRPGQRVGMSMLFDFDPMSEGSCPRCKTGVQALTGTWVKCVNNYCGMDFRHTKMAHRIMPLNRLQTTAYTPDGTPIRINIPIFPPAPTPVRAPVYTPDTYQSEEIEQQDDPADFRRVQMVQQLPENMTLNKINDRVEQILRRPSIQYATEHLGNVQVRVNFHSTTVQMPLVFPGVPIRRYTHLP</sequence>
<dbReference type="STRING" id="576137.A0A1L7XCE6"/>
<feature type="domain" description="Ubiquitin-like" evidence="1">
    <location>
        <begin position="273"/>
        <end position="355"/>
    </location>
</feature>
<gene>
    <name evidence="2" type="ORF">PAC_12585</name>
</gene>
<reference evidence="2 3" key="1">
    <citation type="submission" date="2016-03" db="EMBL/GenBank/DDBJ databases">
        <authorList>
            <person name="Ploux O."/>
        </authorList>
    </citation>
    <scope>NUCLEOTIDE SEQUENCE [LARGE SCALE GENOMIC DNA]</scope>
    <source>
        <strain evidence="2 3">UAMH 11012</strain>
    </source>
</reference>
<evidence type="ECO:0000313" key="2">
    <source>
        <dbReference type="EMBL" id="CZR62688.1"/>
    </source>
</evidence>
<accession>A0A1L7XCE6</accession>
<keyword evidence="3" id="KW-1185">Reference proteome</keyword>
<dbReference type="OrthoDB" id="3045089at2759"/>
<proteinExistence type="predicted"/>
<dbReference type="AlphaFoldDB" id="A0A1L7XCE6"/>
<protein>
    <recommendedName>
        <fullName evidence="1">Ubiquitin-like domain-containing protein</fullName>
    </recommendedName>
</protein>
<evidence type="ECO:0000259" key="1">
    <source>
        <dbReference type="Pfam" id="PF22893"/>
    </source>
</evidence>
<dbReference type="Proteomes" id="UP000184330">
    <property type="component" value="Unassembled WGS sequence"/>
</dbReference>
<evidence type="ECO:0000313" key="3">
    <source>
        <dbReference type="Proteomes" id="UP000184330"/>
    </source>
</evidence>
<organism evidence="2 3">
    <name type="scientific">Phialocephala subalpina</name>
    <dbReference type="NCBI Taxonomy" id="576137"/>
    <lineage>
        <taxon>Eukaryota</taxon>
        <taxon>Fungi</taxon>
        <taxon>Dikarya</taxon>
        <taxon>Ascomycota</taxon>
        <taxon>Pezizomycotina</taxon>
        <taxon>Leotiomycetes</taxon>
        <taxon>Helotiales</taxon>
        <taxon>Mollisiaceae</taxon>
        <taxon>Phialocephala</taxon>
        <taxon>Phialocephala fortinii species complex</taxon>
    </lineage>
</organism>
<dbReference type="PANTHER" id="PTHR38886:SF1">
    <property type="entry name" value="NACHT-NTPASE AND P-LOOP NTPASES N-TERMINAL DOMAIN-CONTAINING PROTEIN"/>
    <property type="match status" value="1"/>
</dbReference>
<dbReference type="PANTHER" id="PTHR38886">
    <property type="entry name" value="SESA DOMAIN-CONTAINING PROTEIN"/>
    <property type="match status" value="1"/>
</dbReference>
<dbReference type="InterPro" id="IPR054464">
    <property type="entry name" value="ULD_fung"/>
</dbReference>
<dbReference type="EMBL" id="FJOG01000021">
    <property type="protein sequence ID" value="CZR62688.1"/>
    <property type="molecule type" value="Genomic_DNA"/>
</dbReference>